<reference evidence="1" key="1">
    <citation type="journal article" date="2020" name="Nature">
        <title>Giant virus diversity and host interactions through global metagenomics.</title>
        <authorList>
            <person name="Schulz F."/>
            <person name="Roux S."/>
            <person name="Paez-Espino D."/>
            <person name="Jungbluth S."/>
            <person name="Walsh D.A."/>
            <person name="Denef V.J."/>
            <person name="McMahon K.D."/>
            <person name="Konstantinidis K.T."/>
            <person name="Eloe-Fadrosh E.A."/>
            <person name="Kyrpides N.C."/>
            <person name="Woyke T."/>
        </authorList>
    </citation>
    <scope>NUCLEOTIDE SEQUENCE</scope>
    <source>
        <strain evidence="1">GVMAG-M-3300023184-178</strain>
    </source>
</reference>
<name>A0A6C0HX03_9ZZZZ</name>
<organism evidence="1">
    <name type="scientific">viral metagenome</name>
    <dbReference type="NCBI Taxonomy" id="1070528"/>
    <lineage>
        <taxon>unclassified sequences</taxon>
        <taxon>metagenomes</taxon>
        <taxon>organismal metagenomes</taxon>
    </lineage>
</organism>
<dbReference type="EMBL" id="MN740030">
    <property type="protein sequence ID" value="QHT85022.1"/>
    <property type="molecule type" value="Genomic_DNA"/>
</dbReference>
<accession>A0A6C0HX03</accession>
<dbReference type="AlphaFoldDB" id="A0A6C0HX03"/>
<protein>
    <submittedName>
        <fullName evidence="1">Uncharacterized protein</fullName>
    </submittedName>
</protein>
<sequence length="231" mass="25779">MENSIIFVWTLYNMPSRFRTLGYKHPYVSLSHNFSNNRFQPGLNPAPPAPTPSGDIVINCYINIATGIFTNMRGALMGQPSNNFVPTDALYSHNSVLLELYNELDDSVIGTTAIVWDSMPTILSYPQPYTITTKNLGRQYFHILSAGESGTEIRFNYATQNDGGTPNDPVDTLYYIGATNFESVVQDTLRPVFVKLLFPNDPNPYITPGGTPIYNMGLDKQHFQITIKAPI</sequence>
<evidence type="ECO:0000313" key="1">
    <source>
        <dbReference type="EMBL" id="QHT85022.1"/>
    </source>
</evidence>
<proteinExistence type="predicted"/>